<keyword evidence="4 6" id="KW-1133">Transmembrane helix</keyword>
<evidence type="ECO:0000256" key="2">
    <source>
        <dbReference type="ARBA" id="ARBA00022475"/>
    </source>
</evidence>
<keyword evidence="5 6" id="KW-0472">Membrane</keyword>
<evidence type="ECO:0000256" key="4">
    <source>
        <dbReference type="ARBA" id="ARBA00022989"/>
    </source>
</evidence>
<evidence type="ECO:0000256" key="3">
    <source>
        <dbReference type="ARBA" id="ARBA00022692"/>
    </source>
</evidence>
<feature type="transmembrane region" description="Helical" evidence="6">
    <location>
        <begin position="136"/>
        <end position="153"/>
    </location>
</feature>
<accession>A0A7Z0IJB8</accession>
<comment type="caution">
    <text evidence="8">The sequence shown here is derived from an EMBL/GenBank/DDBJ whole genome shotgun (WGS) entry which is preliminary data.</text>
</comment>
<keyword evidence="9" id="KW-1185">Reference proteome</keyword>
<dbReference type="EMBL" id="JACBZP010000001">
    <property type="protein sequence ID" value="NYI69262.1"/>
    <property type="molecule type" value="Genomic_DNA"/>
</dbReference>
<feature type="transmembrane region" description="Helical" evidence="6">
    <location>
        <begin position="12"/>
        <end position="31"/>
    </location>
</feature>
<name>A0A7Z0IJB8_9MICO</name>
<evidence type="ECO:0000256" key="6">
    <source>
        <dbReference type="SAM" id="Phobius"/>
    </source>
</evidence>
<feature type="transmembrane region" description="Helical" evidence="6">
    <location>
        <begin position="111"/>
        <end position="130"/>
    </location>
</feature>
<sequence length="314" mass="32358">MTSLRADGPLLAVVAGLALGIGLALIVYAAPIGRRPALTDRLAPYLRDQPRASRLLDAAGAAPAPFGVFTPVLNDIGARLGRLYHGTASIRRRLDRLGSDLSVEHFRAEQVIYAALGLVAGLAAGLLLAAARGVGAPVVALLMALGAAGGALLRDHRLSRAVARREEAMTAEFPTVAELLALAVAAGEGPAAAIDRITRSCGGELSRELARALADTSNGVSLIAALDAVAARTGLSSVARFVEGVTIALERGTPLAGVLRAQAADVRETARRDLMEASGRKEVGMLVPVVVFVLPITVVFAIFPSLAVLDMSFG</sequence>
<dbReference type="InterPro" id="IPR018076">
    <property type="entry name" value="T2SS_GspF_dom"/>
</dbReference>
<dbReference type="Pfam" id="PF00482">
    <property type="entry name" value="T2SSF"/>
    <property type="match status" value="1"/>
</dbReference>
<dbReference type="PANTHER" id="PTHR35007">
    <property type="entry name" value="INTEGRAL MEMBRANE PROTEIN-RELATED"/>
    <property type="match status" value="1"/>
</dbReference>
<dbReference type="RefSeq" id="WP_179429517.1">
    <property type="nucleotide sequence ID" value="NZ_JACBZP010000001.1"/>
</dbReference>
<evidence type="ECO:0000256" key="5">
    <source>
        <dbReference type="ARBA" id="ARBA00023136"/>
    </source>
</evidence>
<dbReference type="GO" id="GO:0005886">
    <property type="term" value="C:plasma membrane"/>
    <property type="evidence" value="ECO:0007669"/>
    <property type="project" value="UniProtKB-SubCell"/>
</dbReference>
<protein>
    <submittedName>
        <fullName evidence="8">Tight adherence protein C</fullName>
    </submittedName>
</protein>
<dbReference type="Proteomes" id="UP000539111">
    <property type="component" value="Unassembled WGS sequence"/>
</dbReference>
<feature type="transmembrane region" description="Helical" evidence="6">
    <location>
        <begin position="285"/>
        <end position="309"/>
    </location>
</feature>
<organism evidence="8 9">
    <name type="scientific">Spelaeicoccus albus</name>
    <dbReference type="NCBI Taxonomy" id="1280376"/>
    <lineage>
        <taxon>Bacteria</taxon>
        <taxon>Bacillati</taxon>
        <taxon>Actinomycetota</taxon>
        <taxon>Actinomycetes</taxon>
        <taxon>Micrococcales</taxon>
        <taxon>Brevibacteriaceae</taxon>
        <taxon>Spelaeicoccus</taxon>
    </lineage>
</organism>
<evidence type="ECO:0000313" key="9">
    <source>
        <dbReference type="Proteomes" id="UP000539111"/>
    </source>
</evidence>
<keyword evidence="2" id="KW-1003">Cell membrane</keyword>
<evidence type="ECO:0000259" key="7">
    <source>
        <dbReference type="Pfam" id="PF00482"/>
    </source>
</evidence>
<gene>
    <name evidence="8" type="ORF">BJY26_003568</name>
</gene>
<reference evidence="8 9" key="1">
    <citation type="submission" date="2020-07" db="EMBL/GenBank/DDBJ databases">
        <title>Sequencing the genomes of 1000 actinobacteria strains.</title>
        <authorList>
            <person name="Klenk H.-P."/>
        </authorList>
    </citation>
    <scope>NUCLEOTIDE SEQUENCE [LARGE SCALE GENOMIC DNA]</scope>
    <source>
        <strain evidence="8 9">DSM 26341</strain>
    </source>
</reference>
<dbReference type="AlphaFoldDB" id="A0A7Z0IJB8"/>
<evidence type="ECO:0000313" key="8">
    <source>
        <dbReference type="EMBL" id="NYI69262.1"/>
    </source>
</evidence>
<keyword evidence="3 6" id="KW-0812">Transmembrane</keyword>
<comment type="subcellular location">
    <subcellularLocation>
        <location evidence="1">Cell membrane</location>
        <topology evidence="1">Multi-pass membrane protein</topology>
    </subcellularLocation>
</comment>
<dbReference type="PANTHER" id="PTHR35007:SF2">
    <property type="entry name" value="PILUS ASSEMBLE PROTEIN"/>
    <property type="match status" value="1"/>
</dbReference>
<evidence type="ECO:0000256" key="1">
    <source>
        <dbReference type="ARBA" id="ARBA00004651"/>
    </source>
</evidence>
<proteinExistence type="predicted"/>
<feature type="domain" description="Type II secretion system protein GspF" evidence="7">
    <location>
        <begin position="178"/>
        <end position="301"/>
    </location>
</feature>